<dbReference type="Pfam" id="PF02845">
    <property type="entry name" value="CUE"/>
    <property type="match status" value="1"/>
</dbReference>
<feature type="compositionally biased region" description="Polar residues" evidence="1">
    <location>
        <begin position="422"/>
        <end position="431"/>
    </location>
</feature>
<evidence type="ECO:0000313" key="4">
    <source>
        <dbReference type="Proteomes" id="UP000308768"/>
    </source>
</evidence>
<dbReference type="Proteomes" id="UP000308768">
    <property type="component" value="Unassembled WGS sequence"/>
</dbReference>
<dbReference type="PANTHER" id="PTHR16461">
    <property type="entry name" value="TOLL-INTERACTING PROTEIN"/>
    <property type="match status" value="1"/>
</dbReference>
<evidence type="ECO:0000313" key="3">
    <source>
        <dbReference type="EMBL" id="TKA61683.1"/>
    </source>
</evidence>
<keyword evidence="4" id="KW-1185">Reference proteome</keyword>
<dbReference type="InterPro" id="IPR003892">
    <property type="entry name" value="CUE"/>
</dbReference>
<organism evidence="3 4">
    <name type="scientific">Cryomyces minteri</name>
    <dbReference type="NCBI Taxonomy" id="331657"/>
    <lineage>
        <taxon>Eukaryota</taxon>
        <taxon>Fungi</taxon>
        <taxon>Dikarya</taxon>
        <taxon>Ascomycota</taxon>
        <taxon>Pezizomycotina</taxon>
        <taxon>Dothideomycetes</taxon>
        <taxon>Dothideomycetes incertae sedis</taxon>
        <taxon>Cryomyces</taxon>
    </lineage>
</organism>
<feature type="compositionally biased region" description="Basic and acidic residues" evidence="1">
    <location>
        <begin position="402"/>
        <end position="421"/>
    </location>
</feature>
<feature type="compositionally biased region" description="Basic and acidic residues" evidence="1">
    <location>
        <begin position="272"/>
        <end position="294"/>
    </location>
</feature>
<proteinExistence type="predicted"/>
<sequence>MSDSHLSEKPATGAESNVQASALEHGDKSQELNSAAHETSSMQTPKSPSPKPKVSFQEDEPPAKPPRPMSPQAQAEGTLIEAFPSIDVKVVKAVLVASAGKAEPAFNALLSMSDPDFQDEEPAPPPKPPRPTQAQRESQRQLEADEMYARQLAEHYQNPRRQERPPGYGSQQRGDPPLPRRPQNTNLKPNELYDDDKEHSFFDDDLPVIKENVRKGFLETQTKVNRWISDFRKKIDGEDDYDPLNGPPGPSTQRQRQNFGPSQSQQMYGIRKSADLGRRSGDRERYDSDPHVLSDDFTALELRDEEGNQSGRETAAGYRGSHLPTAAPQRRSNQNRSLANPDLFKPTPLAPQSGPVDEVDALYRSSTPTKKSAKWQPLTSVAPHPESDDNDPFSLDDSDEERETKSKDLRAEDSDRLKKAAESTSEDTGSGSKKKELRSAERSGSMGTRDKEAEELLSGKP</sequence>
<feature type="domain" description="CUE" evidence="2">
    <location>
        <begin position="70"/>
        <end position="114"/>
    </location>
</feature>
<feature type="compositionally biased region" description="Polar residues" evidence="1">
    <location>
        <begin position="251"/>
        <end position="267"/>
    </location>
</feature>
<dbReference type="SUPFAM" id="SSF46934">
    <property type="entry name" value="UBA-like"/>
    <property type="match status" value="1"/>
</dbReference>
<dbReference type="AlphaFoldDB" id="A0A4U0WH43"/>
<dbReference type="FunFam" id="1.10.8.10:FF:000064">
    <property type="entry name" value="Similar to CUE domain-containing protein"/>
    <property type="match status" value="1"/>
</dbReference>
<dbReference type="PANTHER" id="PTHR16461:SF5">
    <property type="entry name" value="TOLL-INTERACTING PROTEIN"/>
    <property type="match status" value="1"/>
</dbReference>
<dbReference type="GO" id="GO:0006511">
    <property type="term" value="P:ubiquitin-dependent protein catabolic process"/>
    <property type="evidence" value="ECO:0007669"/>
    <property type="project" value="TreeGrafter"/>
</dbReference>
<comment type="caution">
    <text evidence="3">The sequence shown here is derived from an EMBL/GenBank/DDBJ whole genome shotgun (WGS) entry which is preliminary data.</text>
</comment>
<evidence type="ECO:0000259" key="2">
    <source>
        <dbReference type="PROSITE" id="PS51140"/>
    </source>
</evidence>
<dbReference type="OrthoDB" id="9942608at2759"/>
<protein>
    <recommendedName>
        <fullName evidence="2">CUE domain-containing protein</fullName>
    </recommendedName>
</protein>
<dbReference type="InterPro" id="IPR009060">
    <property type="entry name" value="UBA-like_sf"/>
</dbReference>
<reference evidence="3 4" key="1">
    <citation type="submission" date="2017-03" db="EMBL/GenBank/DDBJ databases">
        <title>Genomes of endolithic fungi from Antarctica.</title>
        <authorList>
            <person name="Coleine C."/>
            <person name="Masonjones S."/>
            <person name="Stajich J.E."/>
        </authorList>
    </citation>
    <scope>NUCLEOTIDE SEQUENCE [LARGE SCALE GENOMIC DNA]</scope>
    <source>
        <strain evidence="3 4">CCFEE 5187</strain>
    </source>
</reference>
<dbReference type="SMART" id="SM00546">
    <property type="entry name" value="CUE"/>
    <property type="match status" value="1"/>
</dbReference>
<feature type="region of interest" description="Disordered" evidence="1">
    <location>
        <begin position="1"/>
        <end position="78"/>
    </location>
</feature>
<dbReference type="GO" id="GO:0043130">
    <property type="term" value="F:ubiquitin binding"/>
    <property type="evidence" value="ECO:0007669"/>
    <property type="project" value="InterPro"/>
</dbReference>
<evidence type="ECO:0000256" key="1">
    <source>
        <dbReference type="SAM" id="MobiDB-lite"/>
    </source>
</evidence>
<feature type="region of interest" description="Disordered" evidence="1">
    <location>
        <begin position="233"/>
        <end position="461"/>
    </location>
</feature>
<feature type="compositionally biased region" description="Basic and acidic residues" evidence="1">
    <location>
        <begin position="196"/>
        <end position="206"/>
    </location>
</feature>
<feature type="compositionally biased region" description="Acidic residues" evidence="1">
    <location>
        <begin position="388"/>
        <end position="401"/>
    </location>
</feature>
<dbReference type="GO" id="GO:0005737">
    <property type="term" value="C:cytoplasm"/>
    <property type="evidence" value="ECO:0007669"/>
    <property type="project" value="TreeGrafter"/>
</dbReference>
<dbReference type="EMBL" id="NAJN01001696">
    <property type="protein sequence ID" value="TKA61683.1"/>
    <property type="molecule type" value="Genomic_DNA"/>
</dbReference>
<feature type="compositionally biased region" description="Polar residues" evidence="1">
    <location>
        <begin position="31"/>
        <end position="44"/>
    </location>
</feature>
<name>A0A4U0WH43_9PEZI</name>
<dbReference type="Gene3D" id="1.10.8.10">
    <property type="entry name" value="DNA helicase RuvA subunit, C-terminal domain"/>
    <property type="match status" value="1"/>
</dbReference>
<feature type="region of interest" description="Disordered" evidence="1">
    <location>
        <begin position="110"/>
        <end position="206"/>
    </location>
</feature>
<accession>A0A4U0WH43</accession>
<gene>
    <name evidence="3" type="ORF">B0A49_09423</name>
</gene>
<dbReference type="GO" id="GO:0031624">
    <property type="term" value="F:ubiquitin conjugating enzyme binding"/>
    <property type="evidence" value="ECO:0007669"/>
    <property type="project" value="TreeGrafter"/>
</dbReference>
<dbReference type="STRING" id="331657.A0A4U0WH43"/>
<dbReference type="PROSITE" id="PS51140">
    <property type="entry name" value="CUE"/>
    <property type="match status" value="1"/>
</dbReference>